<gene>
    <name evidence="2" type="ORF">DVH24_016458</name>
</gene>
<dbReference type="AlphaFoldDB" id="A0A498HQA1"/>
<evidence type="ECO:0000256" key="1">
    <source>
        <dbReference type="SAM" id="MobiDB-lite"/>
    </source>
</evidence>
<organism evidence="2 3">
    <name type="scientific">Malus domestica</name>
    <name type="common">Apple</name>
    <name type="synonym">Pyrus malus</name>
    <dbReference type="NCBI Taxonomy" id="3750"/>
    <lineage>
        <taxon>Eukaryota</taxon>
        <taxon>Viridiplantae</taxon>
        <taxon>Streptophyta</taxon>
        <taxon>Embryophyta</taxon>
        <taxon>Tracheophyta</taxon>
        <taxon>Spermatophyta</taxon>
        <taxon>Magnoliopsida</taxon>
        <taxon>eudicotyledons</taxon>
        <taxon>Gunneridae</taxon>
        <taxon>Pentapetalae</taxon>
        <taxon>rosids</taxon>
        <taxon>fabids</taxon>
        <taxon>Rosales</taxon>
        <taxon>Rosaceae</taxon>
        <taxon>Amygdaloideae</taxon>
        <taxon>Maleae</taxon>
        <taxon>Malus</taxon>
    </lineage>
</organism>
<dbReference type="Proteomes" id="UP000290289">
    <property type="component" value="Chromosome 15"/>
</dbReference>
<name>A0A498HQA1_MALDO</name>
<feature type="compositionally biased region" description="Polar residues" evidence="1">
    <location>
        <begin position="51"/>
        <end position="67"/>
    </location>
</feature>
<evidence type="ECO:0000313" key="3">
    <source>
        <dbReference type="Proteomes" id="UP000290289"/>
    </source>
</evidence>
<sequence>MEGNSKPFQHHSYWEICKGWVLFKDPHQHGVGPTPVFGTASSDVDGDKDSSPTIQGTRVENPSSGESSIPKAMRRNKARRLKEKGKANDDYAAQQKVVEGKEQGKG</sequence>
<comment type="caution">
    <text evidence="2">The sequence shown here is derived from an EMBL/GenBank/DDBJ whole genome shotgun (WGS) entry which is preliminary data.</text>
</comment>
<feature type="compositionally biased region" description="Basic residues" evidence="1">
    <location>
        <begin position="72"/>
        <end position="83"/>
    </location>
</feature>
<accession>A0A498HQA1</accession>
<proteinExistence type="predicted"/>
<dbReference type="EMBL" id="RDQH01000341">
    <property type="protein sequence ID" value="RXH73636.1"/>
    <property type="molecule type" value="Genomic_DNA"/>
</dbReference>
<evidence type="ECO:0008006" key="4">
    <source>
        <dbReference type="Google" id="ProtNLM"/>
    </source>
</evidence>
<protein>
    <recommendedName>
        <fullName evidence="4">No apical meristem-associated C-terminal domain-containing protein</fullName>
    </recommendedName>
</protein>
<reference evidence="2 3" key="1">
    <citation type="submission" date="2018-10" db="EMBL/GenBank/DDBJ databases">
        <title>A high-quality apple genome assembly.</title>
        <authorList>
            <person name="Hu J."/>
        </authorList>
    </citation>
    <scope>NUCLEOTIDE SEQUENCE [LARGE SCALE GENOMIC DNA]</scope>
    <source>
        <strain evidence="3">cv. HFTH1</strain>
        <tissue evidence="2">Young leaf</tissue>
    </source>
</reference>
<feature type="region of interest" description="Disordered" evidence="1">
    <location>
        <begin position="25"/>
        <end position="106"/>
    </location>
</feature>
<evidence type="ECO:0000313" key="2">
    <source>
        <dbReference type="EMBL" id="RXH73636.1"/>
    </source>
</evidence>
<keyword evidence="3" id="KW-1185">Reference proteome</keyword>